<proteinExistence type="predicted"/>
<organism evidence="1 2">
    <name type="scientific">Ceratodon purpureus</name>
    <name type="common">Fire moss</name>
    <name type="synonym">Dicranum purpureum</name>
    <dbReference type="NCBI Taxonomy" id="3225"/>
    <lineage>
        <taxon>Eukaryota</taxon>
        <taxon>Viridiplantae</taxon>
        <taxon>Streptophyta</taxon>
        <taxon>Embryophyta</taxon>
        <taxon>Bryophyta</taxon>
        <taxon>Bryophytina</taxon>
        <taxon>Bryopsida</taxon>
        <taxon>Dicranidae</taxon>
        <taxon>Pseudoditrichales</taxon>
        <taxon>Ditrichaceae</taxon>
        <taxon>Ceratodon</taxon>
    </lineage>
</organism>
<dbReference type="EMBL" id="CM026431">
    <property type="protein sequence ID" value="KAG0558588.1"/>
    <property type="molecule type" value="Genomic_DNA"/>
</dbReference>
<reference evidence="1" key="1">
    <citation type="submission" date="2020-06" db="EMBL/GenBank/DDBJ databases">
        <title>WGS assembly of Ceratodon purpureus strain R40.</title>
        <authorList>
            <person name="Carey S.B."/>
            <person name="Jenkins J."/>
            <person name="Shu S."/>
            <person name="Lovell J.T."/>
            <person name="Sreedasyam A."/>
            <person name="Maumus F."/>
            <person name="Tiley G.P."/>
            <person name="Fernandez-Pozo N."/>
            <person name="Barry K."/>
            <person name="Chen C."/>
            <person name="Wang M."/>
            <person name="Lipzen A."/>
            <person name="Daum C."/>
            <person name="Saski C.A."/>
            <person name="Payton A.C."/>
            <person name="Mcbreen J.C."/>
            <person name="Conrad R.E."/>
            <person name="Kollar L.M."/>
            <person name="Olsson S."/>
            <person name="Huttunen S."/>
            <person name="Landis J.B."/>
            <person name="Wickett N.J."/>
            <person name="Johnson M.G."/>
            <person name="Rensing S.A."/>
            <person name="Grimwood J."/>
            <person name="Schmutz J."/>
            <person name="Mcdaniel S.F."/>
        </authorList>
    </citation>
    <scope>NUCLEOTIDE SEQUENCE</scope>
    <source>
        <strain evidence="1">R40</strain>
    </source>
</reference>
<name>A0A8T0GLH2_CERPU</name>
<accession>A0A8T0GLH2</accession>
<evidence type="ECO:0000313" key="1">
    <source>
        <dbReference type="EMBL" id="KAG0558588.1"/>
    </source>
</evidence>
<dbReference type="Proteomes" id="UP000822688">
    <property type="component" value="Chromosome 10"/>
</dbReference>
<comment type="caution">
    <text evidence="1">The sequence shown here is derived from an EMBL/GenBank/DDBJ whole genome shotgun (WGS) entry which is preliminary data.</text>
</comment>
<protein>
    <submittedName>
        <fullName evidence="1">Uncharacterized protein</fullName>
    </submittedName>
</protein>
<sequence>MNTNCLAAGRAITLYVSMTITVQNSGSSHSQCKYQLQRYSSRVTHENKGALLCKRNIARVGDENHDEKRVGNEHDIRATCLARDWNPRQIPQMRL</sequence>
<gene>
    <name evidence="1" type="ORF">KC19_10G039800</name>
</gene>
<evidence type="ECO:0000313" key="2">
    <source>
        <dbReference type="Proteomes" id="UP000822688"/>
    </source>
</evidence>
<keyword evidence="2" id="KW-1185">Reference proteome</keyword>
<dbReference type="AlphaFoldDB" id="A0A8T0GLH2"/>